<evidence type="ECO:0000256" key="1">
    <source>
        <dbReference type="ARBA" id="ARBA00022908"/>
    </source>
</evidence>
<dbReference type="InterPro" id="IPR010998">
    <property type="entry name" value="Integrase_recombinase_N"/>
</dbReference>
<dbReference type="Gene3D" id="1.10.150.130">
    <property type="match status" value="1"/>
</dbReference>
<sequence>MTALIPAKNTDLERRELAEAAQHYIDQSLSFATRKAYASDFKIFKTWCVANAQTALPAKPESVVLFLASQAQAGVAASTLNRRLAAIKCAHEAQGHATPTAHKGVTAALKGIRRAKGIAPIKKKAATADIVKEMVRHCPPTLTGKRDRALLLLGFAGAFRRAELVALTVADLAFVVDGLRVTIRQSKTDQEGAGQVIAIPHGSLLFCPVTALTNWLAVAGVREGAVFRAVGKGSRVGGAALSDKSVANVVKRYAGAVGLNAADFAAHSLRAGFVTSAAEAGASIFKLAEVSRHRSTDVLAGYVRSANLFKDHAGRICYERFGD</sequence>
<dbReference type="InterPro" id="IPR052925">
    <property type="entry name" value="Phage_Integrase-like_Recomb"/>
</dbReference>
<comment type="caution">
    <text evidence="7">The sequence shown here is derived from an EMBL/GenBank/DDBJ whole genome shotgun (WGS) entry which is preliminary data.</text>
</comment>
<keyword evidence="2 4" id="KW-0238">DNA-binding</keyword>
<keyword evidence="8" id="KW-1185">Reference proteome</keyword>
<evidence type="ECO:0000313" key="8">
    <source>
        <dbReference type="Proteomes" id="UP000652176"/>
    </source>
</evidence>
<evidence type="ECO:0000259" key="6">
    <source>
        <dbReference type="PROSITE" id="PS51900"/>
    </source>
</evidence>
<dbReference type="PANTHER" id="PTHR34605">
    <property type="entry name" value="PHAGE_INTEGRASE DOMAIN-CONTAINING PROTEIN"/>
    <property type="match status" value="1"/>
</dbReference>
<dbReference type="InterPro" id="IPR013762">
    <property type="entry name" value="Integrase-like_cat_sf"/>
</dbReference>
<dbReference type="SUPFAM" id="SSF56349">
    <property type="entry name" value="DNA breaking-rejoining enzymes"/>
    <property type="match status" value="1"/>
</dbReference>
<evidence type="ECO:0000256" key="2">
    <source>
        <dbReference type="ARBA" id="ARBA00023125"/>
    </source>
</evidence>
<dbReference type="SUPFAM" id="SSF47823">
    <property type="entry name" value="lambda integrase-like, N-terminal domain"/>
    <property type="match status" value="1"/>
</dbReference>
<reference evidence="7 8" key="1">
    <citation type="submission" date="2020-09" db="EMBL/GenBank/DDBJ databases">
        <title>Methylomonas albis sp. nov. and Methylomonas fluvii sp. nov.: Two cold-adapted methanotrophs from the River Elbe and an amended description of Methylovulum psychrotolerans strain Eb1.</title>
        <authorList>
            <person name="Bussmann I.K."/>
            <person name="Klings K.-W."/>
            <person name="Warnstedt J."/>
            <person name="Hoppert M."/>
            <person name="Saborowski A."/>
            <person name="Horn F."/>
            <person name="Liebner S."/>
        </authorList>
    </citation>
    <scope>NUCLEOTIDE SEQUENCE [LARGE SCALE GENOMIC DNA]</scope>
    <source>
        <strain evidence="7 8">EbA</strain>
    </source>
</reference>
<feature type="domain" description="Core-binding (CB)" evidence="6">
    <location>
        <begin position="15"/>
        <end position="95"/>
    </location>
</feature>
<dbReference type="RefSeq" id="WP_192377401.1">
    <property type="nucleotide sequence ID" value="NZ_CAJHIV010000002.1"/>
</dbReference>
<evidence type="ECO:0000256" key="3">
    <source>
        <dbReference type="ARBA" id="ARBA00023172"/>
    </source>
</evidence>
<dbReference type="Pfam" id="PF02899">
    <property type="entry name" value="Phage_int_SAM_1"/>
    <property type="match status" value="1"/>
</dbReference>
<keyword evidence="3" id="KW-0233">DNA recombination</keyword>
<dbReference type="InterPro" id="IPR002104">
    <property type="entry name" value="Integrase_catalytic"/>
</dbReference>
<keyword evidence="1" id="KW-0229">DNA integration</keyword>
<evidence type="ECO:0000313" key="7">
    <source>
        <dbReference type="EMBL" id="MBD9358925.1"/>
    </source>
</evidence>
<evidence type="ECO:0000259" key="5">
    <source>
        <dbReference type="PROSITE" id="PS51898"/>
    </source>
</evidence>
<accession>A0ABR9D730</accession>
<dbReference type="InterPro" id="IPR004107">
    <property type="entry name" value="Integrase_SAM-like_N"/>
</dbReference>
<dbReference type="PANTHER" id="PTHR34605:SF3">
    <property type="entry name" value="P CELL-TYPE AGGLUTINATION PROTEIN MAP4-LIKE-RELATED"/>
    <property type="match status" value="1"/>
</dbReference>
<dbReference type="InterPro" id="IPR044068">
    <property type="entry name" value="CB"/>
</dbReference>
<evidence type="ECO:0000256" key="4">
    <source>
        <dbReference type="PROSITE-ProRule" id="PRU01248"/>
    </source>
</evidence>
<dbReference type="Proteomes" id="UP000652176">
    <property type="component" value="Unassembled WGS sequence"/>
</dbReference>
<name>A0ABR9D730_9GAMM</name>
<dbReference type="PROSITE" id="PS51900">
    <property type="entry name" value="CB"/>
    <property type="match status" value="1"/>
</dbReference>
<dbReference type="InterPro" id="IPR011010">
    <property type="entry name" value="DNA_brk_join_enz"/>
</dbReference>
<dbReference type="PROSITE" id="PS51898">
    <property type="entry name" value="TYR_RECOMBINASE"/>
    <property type="match status" value="1"/>
</dbReference>
<organism evidence="7 8">
    <name type="scientific">Methylomonas albis</name>
    <dbReference type="NCBI Taxonomy" id="1854563"/>
    <lineage>
        <taxon>Bacteria</taxon>
        <taxon>Pseudomonadati</taxon>
        <taxon>Pseudomonadota</taxon>
        <taxon>Gammaproteobacteria</taxon>
        <taxon>Methylococcales</taxon>
        <taxon>Methylococcaceae</taxon>
        <taxon>Methylomonas</taxon>
    </lineage>
</organism>
<proteinExistence type="predicted"/>
<protein>
    <submittedName>
        <fullName evidence="7">Tyrosine-type recombinase/integrase</fullName>
    </submittedName>
</protein>
<gene>
    <name evidence="7" type="ORF">IE877_24180</name>
</gene>
<dbReference type="Gene3D" id="1.10.443.10">
    <property type="entry name" value="Intergrase catalytic core"/>
    <property type="match status" value="1"/>
</dbReference>
<dbReference type="EMBL" id="JACXSS010000002">
    <property type="protein sequence ID" value="MBD9358925.1"/>
    <property type="molecule type" value="Genomic_DNA"/>
</dbReference>
<feature type="domain" description="Tyr recombinase" evidence="5">
    <location>
        <begin position="121"/>
        <end position="315"/>
    </location>
</feature>
<dbReference type="CDD" id="cd00799">
    <property type="entry name" value="INT_Cre_C"/>
    <property type="match status" value="1"/>
</dbReference>
<dbReference type="Pfam" id="PF00589">
    <property type="entry name" value="Phage_integrase"/>
    <property type="match status" value="1"/>
</dbReference>